<sequence>MANAHGDFVWYELLTEDPDTAAVFYNKVIGLEAADSGMEGYTLFNAPDGTQVAGMMKIDDDMKAGGARPAWMGYVEVDDVDASAEKAKSLGGAVHIEPRDIPGVGRFAMLADPAGAPFYIMSTEEGDQSESFKADRTPGHVGWNECLAGKPDDAVGFYGELFGWTRGEAMDTPQGPYQMYGKDETMLGGMTQAGGEMPAMWNYYWWSDGVEDAVERLKEAGGQLFHGPQEIPGGDVIIFATDPQGAMFCLVGPK</sequence>
<name>A0ABS6V3N3_9SPHN</name>
<feature type="domain" description="VOC" evidence="1">
    <location>
        <begin position="7"/>
        <end position="123"/>
    </location>
</feature>
<evidence type="ECO:0000259" key="1">
    <source>
        <dbReference type="PROSITE" id="PS51819"/>
    </source>
</evidence>
<protein>
    <submittedName>
        <fullName evidence="2">VOC family protein</fullName>
    </submittedName>
</protein>
<dbReference type="PANTHER" id="PTHR33993:SF14">
    <property type="entry name" value="GB|AAF24581.1"/>
    <property type="match status" value="1"/>
</dbReference>
<dbReference type="Pfam" id="PF00903">
    <property type="entry name" value="Glyoxalase"/>
    <property type="match status" value="2"/>
</dbReference>
<evidence type="ECO:0000313" key="2">
    <source>
        <dbReference type="EMBL" id="MBW0144165.1"/>
    </source>
</evidence>
<dbReference type="PANTHER" id="PTHR33993">
    <property type="entry name" value="GLYOXALASE-RELATED"/>
    <property type="match status" value="1"/>
</dbReference>
<dbReference type="RefSeq" id="WP_218632184.1">
    <property type="nucleotide sequence ID" value="NZ_JAHVAH010000001.1"/>
</dbReference>
<accession>A0ABS6V3N3</accession>
<dbReference type="InterPro" id="IPR037523">
    <property type="entry name" value="VOC_core"/>
</dbReference>
<evidence type="ECO:0000313" key="3">
    <source>
        <dbReference type="Proteomes" id="UP000698028"/>
    </source>
</evidence>
<dbReference type="InterPro" id="IPR052164">
    <property type="entry name" value="Anthracycline_SecMetBiosynth"/>
</dbReference>
<proteinExistence type="predicted"/>
<dbReference type="EMBL" id="JAHVAH010000001">
    <property type="protein sequence ID" value="MBW0144165.1"/>
    <property type="molecule type" value="Genomic_DNA"/>
</dbReference>
<reference evidence="2 3" key="1">
    <citation type="submission" date="2021-07" db="EMBL/GenBank/DDBJ databases">
        <title>The draft genome sequence of Sphingomicrobium sp. B8.</title>
        <authorList>
            <person name="Mu L."/>
        </authorList>
    </citation>
    <scope>NUCLEOTIDE SEQUENCE [LARGE SCALE GENOMIC DNA]</scope>
    <source>
        <strain evidence="2 3">B8</strain>
    </source>
</reference>
<dbReference type="PROSITE" id="PS51819">
    <property type="entry name" value="VOC"/>
    <property type="match status" value="2"/>
</dbReference>
<feature type="domain" description="VOC" evidence="1">
    <location>
        <begin position="140"/>
        <end position="253"/>
    </location>
</feature>
<dbReference type="CDD" id="cd07247">
    <property type="entry name" value="SgaA_N_like"/>
    <property type="match status" value="2"/>
</dbReference>
<keyword evidence="3" id="KW-1185">Reference proteome</keyword>
<comment type="caution">
    <text evidence="2">The sequence shown here is derived from an EMBL/GenBank/DDBJ whole genome shotgun (WGS) entry which is preliminary data.</text>
</comment>
<gene>
    <name evidence="2" type="ORF">KTQ36_02500</name>
</gene>
<dbReference type="Proteomes" id="UP000698028">
    <property type="component" value="Unassembled WGS sequence"/>
</dbReference>
<organism evidence="2 3">
    <name type="scientific">Sphingomicrobium clamense</name>
    <dbReference type="NCBI Taxonomy" id="2851013"/>
    <lineage>
        <taxon>Bacteria</taxon>
        <taxon>Pseudomonadati</taxon>
        <taxon>Pseudomonadota</taxon>
        <taxon>Alphaproteobacteria</taxon>
        <taxon>Sphingomonadales</taxon>
        <taxon>Sphingomonadaceae</taxon>
        <taxon>Sphingomicrobium</taxon>
    </lineage>
</organism>
<dbReference type="InterPro" id="IPR004360">
    <property type="entry name" value="Glyas_Fos-R_dOase_dom"/>
</dbReference>